<evidence type="ECO:0000313" key="2">
    <source>
        <dbReference type="Proteomes" id="UP000004994"/>
    </source>
</evidence>
<keyword evidence="2" id="KW-1185">Reference proteome</keyword>
<name>A0A3Q7G4A1_SOLLC</name>
<dbReference type="Gramene" id="Solyc04g049170.2.1">
    <property type="protein sequence ID" value="Solyc04g049170.2.1"/>
    <property type="gene ID" value="Solyc04g049170.2"/>
</dbReference>
<proteinExistence type="predicted"/>
<dbReference type="InParanoid" id="A0A3Q7G4A1"/>
<evidence type="ECO:0000313" key="1">
    <source>
        <dbReference type="EnsemblPlants" id="Solyc04g049170.2.1"/>
    </source>
</evidence>
<dbReference type="EnsemblPlants" id="Solyc04g049170.2.1">
    <property type="protein sequence ID" value="Solyc04g049170.2.1"/>
    <property type="gene ID" value="Solyc04g049170.2"/>
</dbReference>
<accession>A0A3Q7G4A1</accession>
<organism evidence="1">
    <name type="scientific">Solanum lycopersicum</name>
    <name type="common">Tomato</name>
    <name type="synonym">Lycopersicon esculentum</name>
    <dbReference type="NCBI Taxonomy" id="4081"/>
    <lineage>
        <taxon>Eukaryota</taxon>
        <taxon>Viridiplantae</taxon>
        <taxon>Streptophyta</taxon>
        <taxon>Embryophyta</taxon>
        <taxon>Tracheophyta</taxon>
        <taxon>Spermatophyta</taxon>
        <taxon>Magnoliopsida</taxon>
        <taxon>eudicotyledons</taxon>
        <taxon>Gunneridae</taxon>
        <taxon>Pentapetalae</taxon>
        <taxon>asterids</taxon>
        <taxon>lamiids</taxon>
        <taxon>Solanales</taxon>
        <taxon>Solanaceae</taxon>
        <taxon>Solanoideae</taxon>
        <taxon>Solaneae</taxon>
        <taxon>Solanum</taxon>
        <taxon>Solanum subgen. Lycopersicon</taxon>
    </lineage>
</organism>
<protein>
    <submittedName>
        <fullName evidence="1">Uncharacterized protein</fullName>
    </submittedName>
</protein>
<reference evidence="1" key="1">
    <citation type="journal article" date="2012" name="Nature">
        <title>The tomato genome sequence provides insights into fleshy fruit evolution.</title>
        <authorList>
            <consortium name="Tomato Genome Consortium"/>
        </authorList>
    </citation>
    <scope>NUCLEOTIDE SEQUENCE [LARGE SCALE GENOMIC DNA]</scope>
    <source>
        <strain evidence="1">cv. Heinz 1706</strain>
    </source>
</reference>
<dbReference type="AlphaFoldDB" id="A0A3Q7G4A1"/>
<sequence length="47" mass="5363">MIVVDEAVEKEAIFKVPRIISVSTQYTHACTHARTHEHGHTLMLSFQ</sequence>
<dbReference type="Proteomes" id="UP000004994">
    <property type="component" value="Chromosome 4"/>
</dbReference>
<reference evidence="1" key="2">
    <citation type="submission" date="2019-01" db="UniProtKB">
        <authorList>
            <consortium name="EnsemblPlants"/>
        </authorList>
    </citation>
    <scope>IDENTIFICATION</scope>
    <source>
        <strain evidence="1">cv. Heinz 1706</strain>
    </source>
</reference>